<dbReference type="InterPro" id="IPR023753">
    <property type="entry name" value="FAD/NAD-binding_dom"/>
</dbReference>
<keyword evidence="8" id="KW-0520">NAD</keyword>
<dbReference type="GO" id="GO:0016668">
    <property type="term" value="F:oxidoreductase activity, acting on a sulfur group of donors, NAD(P) as acceptor"/>
    <property type="evidence" value="ECO:0007669"/>
    <property type="project" value="InterPro"/>
</dbReference>
<dbReference type="InterPro" id="IPR001100">
    <property type="entry name" value="Pyr_nuc-diS_OxRdtase"/>
</dbReference>
<keyword evidence="3 8" id="KW-0274">FAD</keyword>
<dbReference type="GO" id="GO:0003955">
    <property type="term" value="F:NAD(P)H dehydrogenase (quinone) activity"/>
    <property type="evidence" value="ECO:0007669"/>
    <property type="project" value="TreeGrafter"/>
</dbReference>
<dbReference type="InterPro" id="IPR012999">
    <property type="entry name" value="Pyr_OxRdtase_I_AS"/>
</dbReference>
<dbReference type="InterPro" id="IPR036188">
    <property type="entry name" value="FAD/NAD-bd_sf"/>
</dbReference>
<feature type="binding site" evidence="8">
    <location>
        <position position="276"/>
    </location>
    <ligand>
        <name>NAD(+)</name>
        <dbReference type="ChEBI" id="CHEBI:57540"/>
    </ligand>
</feature>
<evidence type="ECO:0000256" key="2">
    <source>
        <dbReference type="ARBA" id="ARBA00022630"/>
    </source>
</evidence>
<accession>A0A380W346</accession>
<keyword evidence="4" id="KW-0521">NADP</keyword>
<comment type="cofactor">
    <cofactor evidence="8">
        <name>FAD</name>
        <dbReference type="ChEBI" id="CHEBI:57692"/>
    </cofactor>
    <text evidence="8">Binds 1 FAD per subunit.</text>
</comment>
<dbReference type="Pfam" id="PF07992">
    <property type="entry name" value="Pyr_redox_2"/>
    <property type="match status" value="1"/>
</dbReference>
<name>A0A380W346_AFIFE</name>
<evidence type="ECO:0000256" key="1">
    <source>
        <dbReference type="ARBA" id="ARBA00007532"/>
    </source>
</evidence>
<dbReference type="Gene3D" id="3.30.390.30">
    <property type="match status" value="1"/>
</dbReference>
<evidence type="ECO:0000259" key="11">
    <source>
        <dbReference type="Pfam" id="PF02852"/>
    </source>
</evidence>
<keyword evidence="6" id="KW-1015">Disulfide bond</keyword>
<dbReference type="PIRSF" id="PIRSF000350">
    <property type="entry name" value="Mercury_reductase_MerA"/>
    <property type="match status" value="1"/>
</dbReference>
<evidence type="ECO:0000256" key="7">
    <source>
        <dbReference type="ARBA" id="ARBA00023284"/>
    </source>
</evidence>
<keyword evidence="5 10" id="KW-0560">Oxidoreductase</keyword>
<dbReference type="PRINTS" id="PR00368">
    <property type="entry name" value="FADPNR"/>
</dbReference>
<comment type="similarity">
    <text evidence="1 10">Belongs to the class-I pyridine nucleotide-disulfide oxidoreductase family.</text>
</comment>
<evidence type="ECO:0000259" key="12">
    <source>
        <dbReference type="Pfam" id="PF07992"/>
    </source>
</evidence>
<dbReference type="RefSeq" id="WP_002718070.1">
    <property type="nucleotide sequence ID" value="NZ_UFSI01000001.1"/>
</dbReference>
<feature type="binding site" evidence="8">
    <location>
        <begin position="149"/>
        <end position="151"/>
    </location>
    <ligand>
        <name>FAD</name>
        <dbReference type="ChEBI" id="CHEBI:57692"/>
    </ligand>
</feature>
<evidence type="ECO:0000256" key="10">
    <source>
        <dbReference type="RuleBase" id="RU003691"/>
    </source>
</evidence>
<evidence type="ECO:0000256" key="9">
    <source>
        <dbReference type="PIRSR" id="PIRSR000350-4"/>
    </source>
</evidence>
<sequence length="484" mass="52190">MRSTRSIRRSTEINTDLCVIGAGSAGLTIAAGAVQMGARTVLIEAHRMGGDCLNTGCVPSKSFLAVAKLAHSLRELAPYSRLPAEARFDFDKVHGQVQSVIKAIAPNDSEERFTRLGCTVIREHARFLDRQTVEAAGQRIRARRIVIATGSRPRVPPIPGLDQVPYLTTETLFENTVLPQHLLIIGGGPVGTEMAQAHRRLGAEVTLLSRGALLPRDDPDAVDVLRQALHEDSVALHEFANELSVTWACGRILASFVGRDGARRELEASHVLVAAGRRPNIEGLHPEAADVRYSEKGIEVDARLRTSNRRIYAAGDVAGGPQFTHLAAYHAGIVLRNALFRLPAKANLAALPWVTYTDPELAQVGLTEAQAREAHGSALRVLNTPFADVDRAQTDDAQGGFAKILVTKRGRVVGATIVGRQAGELVVPWGLAVGGNLKIGALARVIVPYPSLSEITKRAASAFYTPALFSARTRWLVRVLGWFG</sequence>
<dbReference type="GO" id="GO:0016152">
    <property type="term" value="F:mercury (II) reductase (NADP+) activity"/>
    <property type="evidence" value="ECO:0007669"/>
    <property type="project" value="UniProtKB-EC"/>
</dbReference>
<dbReference type="Gene3D" id="3.50.50.60">
    <property type="entry name" value="FAD/NAD(P)-binding domain"/>
    <property type="match status" value="2"/>
</dbReference>
<evidence type="ECO:0000313" key="13">
    <source>
        <dbReference type="EMBL" id="SUU83290.1"/>
    </source>
</evidence>
<reference evidence="13 14" key="1">
    <citation type="submission" date="2018-06" db="EMBL/GenBank/DDBJ databases">
        <authorList>
            <consortium name="Pathogen Informatics"/>
            <person name="Doyle S."/>
        </authorList>
    </citation>
    <scope>NUCLEOTIDE SEQUENCE [LARGE SCALE GENOMIC DNA]</scope>
    <source>
        <strain evidence="13 14">NCTC12722</strain>
    </source>
</reference>
<dbReference type="InterPro" id="IPR004099">
    <property type="entry name" value="Pyr_nucl-diS_OxRdtase_dimer"/>
</dbReference>
<dbReference type="SUPFAM" id="SSF55424">
    <property type="entry name" value="FAD/NAD-linked reductases, dimerisation (C-terminal) domain"/>
    <property type="match status" value="1"/>
</dbReference>
<feature type="binding site" evidence="8">
    <location>
        <position position="316"/>
    </location>
    <ligand>
        <name>FAD</name>
        <dbReference type="ChEBI" id="CHEBI:57692"/>
    </ligand>
</feature>
<dbReference type="AlphaFoldDB" id="A0A380W346"/>
<evidence type="ECO:0000256" key="8">
    <source>
        <dbReference type="PIRSR" id="PIRSR000350-3"/>
    </source>
</evidence>
<feature type="domain" description="Pyridine nucleotide-disulphide oxidoreductase dimerisation" evidence="11">
    <location>
        <begin position="352"/>
        <end position="459"/>
    </location>
</feature>
<dbReference type="SUPFAM" id="SSF51905">
    <property type="entry name" value="FAD/NAD(P)-binding domain"/>
    <property type="match status" value="1"/>
</dbReference>
<dbReference type="InterPro" id="IPR016156">
    <property type="entry name" value="FAD/NAD-linked_Rdtase_dimer_sf"/>
</dbReference>
<evidence type="ECO:0000256" key="5">
    <source>
        <dbReference type="ARBA" id="ARBA00023002"/>
    </source>
</evidence>
<feature type="binding site" evidence="8">
    <location>
        <position position="61"/>
    </location>
    <ligand>
        <name>FAD</name>
        <dbReference type="ChEBI" id="CHEBI:57692"/>
    </ligand>
</feature>
<evidence type="ECO:0000313" key="14">
    <source>
        <dbReference type="Proteomes" id="UP000254343"/>
    </source>
</evidence>
<proteinExistence type="inferred from homology"/>
<dbReference type="EC" id="1.16.1.1" evidence="13"/>
<feature type="domain" description="FAD/NAD(P)-binding" evidence="12">
    <location>
        <begin position="16"/>
        <end position="330"/>
    </location>
</feature>
<dbReference type="PANTHER" id="PTHR43014:SF2">
    <property type="entry name" value="MERCURIC REDUCTASE"/>
    <property type="match status" value="1"/>
</dbReference>
<dbReference type="PRINTS" id="PR00411">
    <property type="entry name" value="PNDRDTASEI"/>
</dbReference>
<dbReference type="FunFam" id="3.30.390.30:FF:000001">
    <property type="entry name" value="Dihydrolipoyl dehydrogenase"/>
    <property type="match status" value="1"/>
</dbReference>
<keyword evidence="8" id="KW-0547">Nucleotide-binding</keyword>
<feature type="disulfide bond" description="Redox-active" evidence="9">
    <location>
        <begin position="52"/>
        <end position="57"/>
    </location>
</feature>
<keyword evidence="2 10" id="KW-0285">Flavoprotein</keyword>
<keyword evidence="7 10" id="KW-0676">Redox-active center</keyword>
<protein>
    <submittedName>
        <fullName evidence="13">Mercuric reductase</fullName>
        <ecNumber evidence="13">1.16.1.1</ecNumber>
    </submittedName>
</protein>
<organism evidence="13 14">
    <name type="scientific">Afipia felis</name>
    <name type="common">Cat scratch disease bacillus</name>
    <dbReference type="NCBI Taxonomy" id="1035"/>
    <lineage>
        <taxon>Bacteria</taxon>
        <taxon>Pseudomonadati</taxon>
        <taxon>Pseudomonadota</taxon>
        <taxon>Alphaproteobacteria</taxon>
        <taxon>Hyphomicrobiales</taxon>
        <taxon>Nitrobacteraceae</taxon>
        <taxon>Afipia</taxon>
    </lineage>
</organism>
<dbReference type="EMBL" id="UIGB01000001">
    <property type="protein sequence ID" value="SUU83290.1"/>
    <property type="molecule type" value="Genomic_DNA"/>
</dbReference>
<dbReference type="PANTHER" id="PTHR43014">
    <property type="entry name" value="MERCURIC REDUCTASE"/>
    <property type="match status" value="1"/>
</dbReference>
<dbReference type="PROSITE" id="PS00076">
    <property type="entry name" value="PYRIDINE_REDOX_1"/>
    <property type="match status" value="1"/>
</dbReference>
<evidence type="ECO:0000256" key="4">
    <source>
        <dbReference type="ARBA" id="ARBA00022857"/>
    </source>
</evidence>
<dbReference type="OrthoDB" id="9776382at2"/>
<dbReference type="GO" id="GO:0050660">
    <property type="term" value="F:flavin adenine dinucleotide binding"/>
    <property type="evidence" value="ECO:0007669"/>
    <property type="project" value="TreeGrafter"/>
</dbReference>
<feature type="binding site" evidence="8">
    <location>
        <begin position="186"/>
        <end position="193"/>
    </location>
    <ligand>
        <name>NAD(+)</name>
        <dbReference type="ChEBI" id="CHEBI:57540"/>
    </ligand>
</feature>
<evidence type="ECO:0000256" key="3">
    <source>
        <dbReference type="ARBA" id="ARBA00022827"/>
    </source>
</evidence>
<gene>
    <name evidence="13" type="primary">merA_1</name>
    <name evidence="13" type="ORF">NCTC12722_00453</name>
</gene>
<dbReference type="Pfam" id="PF02852">
    <property type="entry name" value="Pyr_redox_dim"/>
    <property type="match status" value="1"/>
</dbReference>
<evidence type="ECO:0000256" key="6">
    <source>
        <dbReference type="ARBA" id="ARBA00023157"/>
    </source>
</evidence>
<dbReference type="Proteomes" id="UP000254343">
    <property type="component" value="Unassembled WGS sequence"/>
</dbReference>